<organism evidence="2 3">
    <name type="scientific">Acinetobacter courvalinii</name>
    <dbReference type="NCBI Taxonomy" id="280147"/>
    <lineage>
        <taxon>Bacteria</taxon>
        <taxon>Pseudomonadati</taxon>
        <taxon>Pseudomonadota</taxon>
        <taxon>Gammaproteobacteria</taxon>
        <taxon>Moraxellales</taxon>
        <taxon>Moraxellaceae</taxon>
        <taxon>Acinetobacter</taxon>
    </lineage>
</organism>
<dbReference type="RefSeq" id="WP_279696857.1">
    <property type="nucleotide sequence ID" value="NZ_JAOEEO010000008.1"/>
</dbReference>
<sequence>MPFIFQKIQKTFQSQFMHNQVTLENIKTIRQLLEEQPTPDTLIHRLKHWQGEQNLYIKNYLYWALTTLSLIFLLAGLLFSGYYLIVCVALFALGLRYRIPTIELENLKQELRLYLLEQTYQVRFDHENTPLTHVLQDHPLFQLGDKDNTVTTLLTGQMLIKQKTYDYSVIKYHYTYLTKTTDDQGREVWETTHCDLWGVLMENFPYKGVSISAAHKSHCHLGIEWQSSDIRFNQKYQQSGISEFEFVKFLTPERLLALEQMMQAFHGDFYVDPHTGLMCWLFNESPLAENNYLFQAITVHELAEKLEQLQMPKLQRLQDAFSSLLKTL</sequence>
<dbReference type="EMBL" id="JAOEEO010000008">
    <property type="protein sequence ID" value="MDH0565435.1"/>
    <property type="molecule type" value="Genomic_DNA"/>
</dbReference>
<evidence type="ECO:0000313" key="3">
    <source>
        <dbReference type="Proteomes" id="UP001159329"/>
    </source>
</evidence>
<evidence type="ECO:0000313" key="2">
    <source>
        <dbReference type="EMBL" id="MDH0565435.1"/>
    </source>
</evidence>
<protein>
    <recommendedName>
        <fullName evidence="4">DUF3137 domain-containing protein</fullName>
    </recommendedName>
</protein>
<keyword evidence="1" id="KW-0812">Transmembrane</keyword>
<accession>A0AA42LG48</accession>
<evidence type="ECO:0000256" key="1">
    <source>
        <dbReference type="SAM" id="Phobius"/>
    </source>
</evidence>
<gene>
    <name evidence="2" type="ORF">N7644_17350</name>
</gene>
<proteinExistence type="predicted"/>
<feature type="transmembrane region" description="Helical" evidence="1">
    <location>
        <begin position="60"/>
        <end position="93"/>
    </location>
</feature>
<dbReference type="AlphaFoldDB" id="A0AA42LG48"/>
<dbReference type="Proteomes" id="UP001159329">
    <property type="component" value="Unassembled WGS sequence"/>
</dbReference>
<name>A0AA42LG48_9GAMM</name>
<comment type="caution">
    <text evidence="2">The sequence shown here is derived from an EMBL/GenBank/DDBJ whole genome shotgun (WGS) entry which is preliminary data.</text>
</comment>
<reference evidence="2" key="1">
    <citation type="submission" date="2022-09" db="EMBL/GenBank/DDBJ databases">
        <title>Intensive care unit water sources are persistently colonized with multi-drug resistant bacteria and are the site of extensive horizontal gene transfer of antibiotic resistance genes.</title>
        <authorList>
            <person name="Diorio-Toth L."/>
        </authorList>
    </citation>
    <scope>NUCLEOTIDE SEQUENCE</scope>
    <source>
        <strain evidence="2">GD04005</strain>
    </source>
</reference>
<evidence type="ECO:0008006" key="4">
    <source>
        <dbReference type="Google" id="ProtNLM"/>
    </source>
</evidence>
<keyword evidence="1" id="KW-1133">Transmembrane helix</keyword>
<keyword evidence="1" id="KW-0472">Membrane</keyword>